<name>A0ABP8BMD5_9ACTN</name>
<feature type="domain" description="DUF4142" evidence="3">
    <location>
        <begin position="33"/>
        <end position="171"/>
    </location>
</feature>
<keyword evidence="2" id="KW-0732">Signal</keyword>
<accession>A0ABP8BMD5</accession>
<dbReference type="Pfam" id="PF13628">
    <property type="entry name" value="DUF4142"/>
    <property type="match status" value="1"/>
</dbReference>
<feature type="signal peptide" evidence="2">
    <location>
        <begin position="1"/>
        <end position="22"/>
    </location>
</feature>
<keyword evidence="5" id="KW-1185">Reference proteome</keyword>
<evidence type="ECO:0000259" key="3">
    <source>
        <dbReference type="Pfam" id="PF13628"/>
    </source>
</evidence>
<dbReference type="InterPro" id="IPR012347">
    <property type="entry name" value="Ferritin-like"/>
</dbReference>
<protein>
    <recommendedName>
        <fullName evidence="3">DUF4142 domain-containing protein</fullName>
    </recommendedName>
</protein>
<feature type="region of interest" description="Disordered" evidence="1">
    <location>
        <begin position="50"/>
        <end position="71"/>
    </location>
</feature>
<reference evidence="5" key="1">
    <citation type="journal article" date="2019" name="Int. J. Syst. Evol. Microbiol.">
        <title>The Global Catalogue of Microorganisms (GCM) 10K type strain sequencing project: providing services to taxonomists for standard genome sequencing and annotation.</title>
        <authorList>
            <consortium name="The Broad Institute Genomics Platform"/>
            <consortium name="The Broad Institute Genome Sequencing Center for Infectious Disease"/>
            <person name="Wu L."/>
            <person name="Ma J."/>
        </authorList>
    </citation>
    <scope>NUCLEOTIDE SEQUENCE [LARGE SCALE GENOMIC DNA]</scope>
    <source>
        <strain evidence="5">JCM 17388</strain>
    </source>
</reference>
<proteinExistence type="predicted"/>
<evidence type="ECO:0000313" key="4">
    <source>
        <dbReference type="EMBL" id="GAA4210387.1"/>
    </source>
</evidence>
<dbReference type="Proteomes" id="UP001501251">
    <property type="component" value="Unassembled WGS sequence"/>
</dbReference>
<dbReference type="Gene3D" id="1.20.1260.10">
    <property type="match status" value="1"/>
</dbReference>
<dbReference type="EMBL" id="BAABAQ010000023">
    <property type="protein sequence ID" value="GAA4210387.1"/>
    <property type="molecule type" value="Genomic_DNA"/>
</dbReference>
<organism evidence="4 5">
    <name type="scientific">Streptosporangium oxazolinicum</name>
    <dbReference type="NCBI Taxonomy" id="909287"/>
    <lineage>
        <taxon>Bacteria</taxon>
        <taxon>Bacillati</taxon>
        <taxon>Actinomycetota</taxon>
        <taxon>Actinomycetes</taxon>
        <taxon>Streptosporangiales</taxon>
        <taxon>Streptosporangiaceae</taxon>
        <taxon>Streptosporangium</taxon>
    </lineage>
</organism>
<evidence type="ECO:0000256" key="2">
    <source>
        <dbReference type="SAM" id="SignalP"/>
    </source>
</evidence>
<feature type="chain" id="PRO_5047476937" description="DUF4142 domain-containing protein" evidence="2">
    <location>
        <begin position="23"/>
        <end position="187"/>
    </location>
</feature>
<gene>
    <name evidence="4" type="ORF">GCM10022252_78120</name>
</gene>
<feature type="compositionally biased region" description="Basic and acidic residues" evidence="1">
    <location>
        <begin position="51"/>
        <end position="67"/>
    </location>
</feature>
<comment type="caution">
    <text evidence="4">The sequence shown here is derived from an EMBL/GenBank/DDBJ whole genome shotgun (WGS) entry which is preliminary data.</text>
</comment>
<evidence type="ECO:0000313" key="5">
    <source>
        <dbReference type="Proteomes" id="UP001501251"/>
    </source>
</evidence>
<dbReference type="PANTHER" id="PTHR38593:SF1">
    <property type="entry name" value="BLR2558 PROTEIN"/>
    <property type="match status" value="1"/>
</dbReference>
<evidence type="ECO:0000256" key="1">
    <source>
        <dbReference type="SAM" id="MobiDB-lite"/>
    </source>
</evidence>
<dbReference type="PANTHER" id="PTHR38593">
    <property type="entry name" value="BLR2558 PROTEIN"/>
    <property type="match status" value="1"/>
</dbReference>
<dbReference type="InterPro" id="IPR025419">
    <property type="entry name" value="DUF4142"/>
</dbReference>
<sequence length="187" mass="19785">MVRKMIILLAVAVTVTGGTAGAAVSPAPQTVSQQDKDFLVQAHQANLAEIEGGKAAEAKTSDSEGRESAQTVRDLGERFVADHTNLDESVRQVADKLGVKLPDQPTAAQREQLDKLGALSGADFDKAWLSEELEGHRETLAAIEKEVGSGSSPEVKKLATDAKPVVEEHIDLLLHAEETATPAPSES</sequence>